<reference evidence="2 3" key="1">
    <citation type="submission" date="2005-09" db="EMBL/GenBank/DDBJ databases">
        <authorList>
            <person name="Mural R.J."/>
            <person name="Li P.W."/>
            <person name="Adams M.D."/>
            <person name="Amanatides P.G."/>
            <person name="Baden-Tillson H."/>
            <person name="Barnstead M."/>
            <person name="Chin S.H."/>
            <person name="Dew I."/>
            <person name="Evans C.A."/>
            <person name="Ferriera S."/>
            <person name="Flanigan M."/>
            <person name="Fosler C."/>
            <person name="Glodek A."/>
            <person name="Gu Z."/>
            <person name="Holt R.A."/>
            <person name="Jennings D."/>
            <person name="Kraft C.L."/>
            <person name="Lu F."/>
            <person name="Nguyen T."/>
            <person name="Nusskern D.R."/>
            <person name="Pfannkoch C.M."/>
            <person name="Sitter C."/>
            <person name="Sutton G.G."/>
            <person name="Venter J.C."/>
            <person name="Wang Z."/>
            <person name="Woodage T."/>
            <person name="Zheng X.H."/>
            <person name="Zhong F."/>
        </authorList>
    </citation>
    <scope>NUCLEOTIDE SEQUENCE [LARGE SCALE GENOMIC DNA]</scope>
    <source>
        <strain>BN</strain>
        <strain evidence="3">Sprague-Dawley</strain>
    </source>
</reference>
<gene>
    <name evidence="2" type="ORF">rCG_53959</name>
</gene>
<organism evidence="2 3">
    <name type="scientific">Rattus norvegicus</name>
    <name type="common">Rat</name>
    <dbReference type="NCBI Taxonomy" id="10116"/>
    <lineage>
        <taxon>Eukaryota</taxon>
        <taxon>Metazoa</taxon>
        <taxon>Chordata</taxon>
        <taxon>Craniata</taxon>
        <taxon>Vertebrata</taxon>
        <taxon>Euteleostomi</taxon>
        <taxon>Mammalia</taxon>
        <taxon>Eutheria</taxon>
        <taxon>Euarchontoglires</taxon>
        <taxon>Glires</taxon>
        <taxon>Rodentia</taxon>
        <taxon>Myomorpha</taxon>
        <taxon>Muroidea</taxon>
        <taxon>Muridae</taxon>
        <taxon>Murinae</taxon>
        <taxon>Rattus</taxon>
    </lineage>
</organism>
<evidence type="ECO:0000313" key="2">
    <source>
        <dbReference type="EMBL" id="EDM07330.1"/>
    </source>
</evidence>
<feature type="region of interest" description="Disordered" evidence="1">
    <location>
        <begin position="32"/>
        <end position="56"/>
    </location>
</feature>
<evidence type="ECO:0000313" key="3">
    <source>
        <dbReference type="Proteomes" id="UP000234681"/>
    </source>
</evidence>
<proteinExistence type="predicted"/>
<sequence length="95" mass="10243">MANPQQPCSSTPLPGVWGSCCAPRPTWGVSRACSSPSHPRGVLQPQNKQYKCQPPPSDPLVSTLRRRMALRILLPATVTTALAKRAKLLSPKGQD</sequence>
<dbReference type="EMBL" id="CH473979">
    <property type="protein sequence ID" value="EDM07330.1"/>
    <property type="molecule type" value="Genomic_DNA"/>
</dbReference>
<evidence type="ECO:0000256" key="1">
    <source>
        <dbReference type="SAM" id="MobiDB-lite"/>
    </source>
</evidence>
<dbReference type="AlphaFoldDB" id="A6JB54"/>
<accession>A6JB54</accession>
<name>A6JB54_RAT</name>
<protein>
    <submittedName>
        <fullName evidence="2">RCG53959</fullName>
    </submittedName>
</protein>
<dbReference type="Proteomes" id="UP000234681">
    <property type="component" value="Chromosome 1"/>
</dbReference>